<feature type="region of interest" description="Disordered" evidence="1">
    <location>
        <begin position="1"/>
        <end position="54"/>
    </location>
</feature>
<proteinExistence type="predicted"/>
<organism evidence="2 3">
    <name type="scientific">Gigaspora rosea</name>
    <dbReference type="NCBI Taxonomy" id="44941"/>
    <lineage>
        <taxon>Eukaryota</taxon>
        <taxon>Fungi</taxon>
        <taxon>Fungi incertae sedis</taxon>
        <taxon>Mucoromycota</taxon>
        <taxon>Glomeromycotina</taxon>
        <taxon>Glomeromycetes</taxon>
        <taxon>Diversisporales</taxon>
        <taxon>Gigasporaceae</taxon>
        <taxon>Gigaspora</taxon>
    </lineage>
</organism>
<evidence type="ECO:0000256" key="1">
    <source>
        <dbReference type="SAM" id="MobiDB-lite"/>
    </source>
</evidence>
<sequence length="54" mass="6455">MPTLKWREVEALKRQTAKKNTEEAEKAKLKARKEARETKDEAERLRKEKEAEDE</sequence>
<accession>A0A397W084</accession>
<dbReference type="EMBL" id="QKWP01000127">
    <property type="protein sequence ID" value="RIB26679.1"/>
    <property type="molecule type" value="Genomic_DNA"/>
</dbReference>
<keyword evidence="3" id="KW-1185">Reference proteome</keyword>
<dbReference type="Proteomes" id="UP000266673">
    <property type="component" value="Unassembled WGS sequence"/>
</dbReference>
<dbReference type="AlphaFoldDB" id="A0A397W084"/>
<comment type="caution">
    <text evidence="2">The sequence shown here is derived from an EMBL/GenBank/DDBJ whole genome shotgun (WGS) entry which is preliminary data.</text>
</comment>
<evidence type="ECO:0000313" key="2">
    <source>
        <dbReference type="EMBL" id="RIB26679.1"/>
    </source>
</evidence>
<name>A0A397W084_9GLOM</name>
<gene>
    <name evidence="2" type="ORF">C2G38_2162703</name>
</gene>
<reference evidence="2 3" key="1">
    <citation type="submission" date="2018-06" db="EMBL/GenBank/DDBJ databases">
        <title>Comparative genomics reveals the genomic features of Rhizophagus irregularis, R. cerebriforme, R. diaphanum and Gigaspora rosea, and their symbiotic lifestyle signature.</title>
        <authorList>
            <person name="Morin E."/>
            <person name="San Clemente H."/>
            <person name="Chen E.C.H."/>
            <person name="De La Providencia I."/>
            <person name="Hainaut M."/>
            <person name="Kuo A."/>
            <person name="Kohler A."/>
            <person name="Murat C."/>
            <person name="Tang N."/>
            <person name="Roy S."/>
            <person name="Loubradou J."/>
            <person name="Henrissat B."/>
            <person name="Grigoriev I.V."/>
            <person name="Corradi N."/>
            <person name="Roux C."/>
            <person name="Martin F.M."/>
        </authorList>
    </citation>
    <scope>NUCLEOTIDE SEQUENCE [LARGE SCALE GENOMIC DNA]</scope>
    <source>
        <strain evidence="2 3">DAOM 194757</strain>
    </source>
</reference>
<protein>
    <submittedName>
        <fullName evidence="2">Uncharacterized protein</fullName>
    </submittedName>
</protein>
<evidence type="ECO:0000313" key="3">
    <source>
        <dbReference type="Proteomes" id="UP000266673"/>
    </source>
</evidence>